<name>A0A9P7UG45_9PEZI</name>
<dbReference type="Proteomes" id="UP000699042">
    <property type="component" value="Unassembled WGS sequence"/>
</dbReference>
<dbReference type="EMBL" id="JAESDN010000002">
    <property type="protein sequence ID" value="KAG7055628.1"/>
    <property type="molecule type" value="Genomic_DNA"/>
</dbReference>
<protein>
    <submittedName>
        <fullName evidence="1">Uncharacterized protein</fullName>
    </submittedName>
</protein>
<reference evidence="1" key="1">
    <citation type="submission" date="2021-05" db="EMBL/GenBank/DDBJ databases">
        <title>Comparative genomics of three Colletotrichum scovillei strains and genetic complementation revealed genes involved fungal growth and virulence on chili pepper.</title>
        <authorList>
            <person name="Hsieh D.-K."/>
            <person name="Chuang S.-C."/>
            <person name="Chen C.-Y."/>
            <person name="Chao Y.-T."/>
            <person name="Lu M.-Y.J."/>
            <person name="Lee M.-H."/>
            <person name="Shih M.-C."/>
        </authorList>
    </citation>
    <scope>NUCLEOTIDE SEQUENCE</scope>
    <source>
        <strain evidence="1">Coll-153</strain>
    </source>
</reference>
<feature type="non-terminal residue" evidence="1">
    <location>
        <position position="44"/>
    </location>
</feature>
<organism evidence="1 2">
    <name type="scientific">Colletotrichum scovillei</name>
    <dbReference type="NCBI Taxonomy" id="1209932"/>
    <lineage>
        <taxon>Eukaryota</taxon>
        <taxon>Fungi</taxon>
        <taxon>Dikarya</taxon>
        <taxon>Ascomycota</taxon>
        <taxon>Pezizomycotina</taxon>
        <taxon>Sordariomycetes</taxon>
        <taxon>Hypocreomycetidae</taxon>
        <taxon>Glomerellales</taxon>
        <taxon>Glomerellaceae</taxon>
        <taxon>Colletotrichum</taxon>
        <taxon>Colletotrichum acutatum species complex</taxon>
    </lineage>
</organism>
<comment type="caution">
    <text evidence="1">The sequence shown here is derived from an EMBL/GenBank/DDBJ whole genome shotgun (WGS) entry which is preliminary data.</text>
</comment>
<proteinExistence type="predicted"/>
<dbReference type="AlphaFoldDB" id="A0A9P7UG45"/>
<evidence type="ECO:0000313" key="1">
    <source>
        <dbReference type="EMBL" id="KAG7055628.1"/>
    </source>
</evidence>
<gene>
    <name evidence="1" type="ORF">JMJ77_008081</name>
</gene>
<accession>A0A9P7UG45</accession>
<sequence length="44" mass="4894">MSRCAIPTHATLTQYISLKPWFCGGQELRIMGSSQEGADHTAIW</sequence>
<evidence type="ECO:0000313" key="2">
    <source>
        <dbReference type="Proteomes" id="UP000699042"/>
    </source>
</evidence>
<keyword evidence="2" id="KW-1185">Reference proteome</keyword>